<gene>
    <name evidence="4" type="ORF">PEDI_28290</name>
</gene>
<name>A0AAN5AKX9_9BACT</name>
<dbReference type="Pfam" id="PF00691">
    <property type="entry name" value="OmpA"/>
    <property type="match status" value="1"/>
</dbReference>
<dbReference type="CDD" id="cd07185">
    <property type="entry name" value="OmpA_C-like"/>
    <property type="match status" value="1"/>
</dbReference>
<evidence type="ECO:0000256" key="1">
    <source>
        <dbReference type="PROSITE-ProRule" id="PRU00473"/>
    </source>
</evidence>
<evidence type="ECO:0000313" key="5">
    <source>
        <dbReference type="Proteomes" id="UP001310022"/>
    </source>
</evidence>
<keyword evidence="5" id="KW-1185">Reference proteome</keyword>
<evidence type="ECO:0000256" key="2">
    <source>
        <dbReference type="SAM" id="MobiDB-lite"/>
    </source>
</evidence>
<dbReference type="EMBL" id="BQKE01000001">
    <property type="protein sequence ID" value="GJM62277.1"/>
    <property type="molecule type" value="Genomic_DNA"/>
</dbReference>
<proteinExistence type="predicted"/>
<accession>A0AAN5AKX9</accession>
<evidence type="ECO:0000259" key="3">
    <source>
        <dbReference type="PROSITE" id="PS51123"/>
    </source>
</evidence>
<dbReference type="PANTHER" id="PTHR30329:SF20">
    <property type="entry name" value="EXPORTED PROTEIN"/>
    <property type="match status" value="1"/>
</dbReference>
<evidence type="ECO:0000313" key="4">
    <source>
        <dbReference type="EMBL" id="GJM62277.1"/>
    </source>
</evidence>
<feature type="compositionally biased region" description="Basic residues" evidence="2">
    <location>
        <begin position="32"/>
        <end position="51"/>
    </location>
</feature>
<dbReference type="AlphaFoldDB" id="A0AAN5AKX9"/>
<dbReference type="PANTHER" id="PTHR30329">
    <property type="entry name" value="STATOR ELEMENT OF FLAGELLAR MOTOR COMPLEX"/>
    <property type="match status" value="1"/>
</dbReference>
<sequence>MRFLKLIFLVFSLLFIGDYCYGQSFHRKSIRHKQKRYSSKKQCKKGRKKKPEKLEAKKSRSGKKLAHPSEKADYQVTVVSTPVSPPKSNVITTPPPLKPEPLENKPALAEVKERILPKPINEDHARVRKMIDEREKNGKTPEEMVESLYFITGQDEFAYVNFDSFLIAVEYALRGGIVLVEGHTDSIGKEEDNLQLSMKRVRQIERLMKDIGVNENQISVIGYGESMPKYDNDTEEGRQKNRRVDFKIFMPENK</sequence>
<dbReference type="GO" id="GO:0016020">
    <property type="term" value="C:membrane"/>
    <property type="evidence" value="ECO:0007669"/>
    <property type="project" value="UniProtKB-UniRule"/>
</dbReference>
<feature type="region of interest" description="Disordered" evidence="2">
    <location>
        <begin position="32"/>
        <end position="73"/>
    </location>
</feature>
<comment type="caution">
    <text evidence="4">The sequence shown here is derived from an EMBL/GenBank/DDBJ whole genome shotgun (WGS) entry which is preliminary data.</text>
</comment>
<organism evidence="4 5">
    <name type="scientific">Persicobacter diffluens</name>
    <dbReference type="NCBI Taxonomy" id="981"/>
    <lineage>
        <taxon>Bacteria</taxon>
        <taxon>Pseudomonadati</taxon>
        <taxon>Bacteroidota</taxon>
        <taxon>Cytophagia</taxon>
        <taxon>Cytophagales</taxon>
        <taxon>Persicobacteraceae</taxon>
        <taxon>Persicobacter</taxon>
    </lineage>
</organism>
<dbReference type="InterPro" id="IPR036737">
    <property type="entry name" value="OmpA-like_sf"/>
</dbReference>
<keyword evidence="1" id="KW-0472">Membrane</keyword>
<dbReference type="Gene3D" id="3.30.1330.60">
    <property type="entry name" value="OmpA-like domain"/>
    <property type="match status" value="1"/>
</dbReference>
<protein>
    <recommendedName>
        <fullName evidence="3">OmpA-like domain-containing protein</fullName>
    </recommendedName>
</protein>
<dbReference type="InterPro" id="IPR050330">
    <property type="entry name" value="Bact_OuterMem_StrucFunc"/>
</dbReference>
<dbReference type="InterPro" id="IPR006665">
    <property type="entry name" value="OmpA-like"/>
</dbReference>
<dbReference type="PROSITE" id="PS51123">
    <property type="entry name" value="OMPA_2"/>
    <property type="match status" value="1"/>
</dbReference>
<dbReference type="Proteomes" id="UP001310022">
    <property type="component" value="Unassembled WGS sequence"/>
</dbReference>
<dbReference type="RefSeq" id="WP_338237586.1">
    <property type="nucleotide sequence ID" value="NZ_BQKE01000001.1"/>
</dbReference>
<dbReference type="SUPFAM" id="SSF103088">
    <property type="entry name" value="OmpA-like"/>
    <property type="match status" value="1"/>
</dbReference>
<reference evidence="4 5" key="1">
    <citation type="submission" date="2021-12" db="EMBL/GenBank/DDBJ databases">
        <title>Genome sequencing of bacteria with rrn-lacking chromosome and rrn-plasmid.</title>
        <authorList>
            <person name="Anda M."/>
            <person name="Iwasaki W."/>
        </authorList>
    </citation>
    <scope>NUCLEOTIDE SEQUENCE [LARGE SCALE GENOMIC DNA]</scope>
    <source>
        <strain evidence="4 5">NBRC 15940</strain>
    </source>
</reference>
<feature type="domain" description="OmpA-like" evidence="3">
    <location>
        <begin position="137"/>
        <end position="252"/>
    </location>
</feature>